<sequence length="213" mass="25511">MGIDELITKLGIIILTLNTLFFILSVHKKNKALKYFILYLVLCSFVQLYSSHLHKLGEYNLFLSHYFFTGQFLLLSFFFSELSEYQKIKKPIRYFSFIITFSIILYFVLNPSSYVKWNEIEIVITSLPLLIYSFLFFIKKIDNSKNKKYIYFNSGFFVYTLCSTLIFILGNIGGRELKLFVWDANQFLYLLFQILIFVEWFKNFRKNTLFNKK</sequence>
<feature type="transmembrane region" description="Helical" evidence="1">
    <location>
        <begin position="62"/>
        <end position="80"/>
    </location>
</feature>
<feature type="transmembrane region" description="Helical" evidence="1">
    <location>
        <begin position="186"/>
        <end position="204"/>
    </location>
</feature>
<keyword evidence="3" id="KW-1185">Reference proteome</keyword>
<evidence type="ECO:0000256" key="1">
    <source>
        <dbReference type="SAM" id="Phobius"/>
    </source>
</evidence>
<feature type="transmembrane region" description="Helical" evidence="1">
    <location>
        <begin position="92"/>
        <end position="108"/>
    </location>
</feature>
<evidence type="ECO:0000313" key="3">
    <source>
        <dbReference type="Proteomes" id="UP000092612"/>
    </source>
</evidence>
<dbReference type="EMBL" id="LSFL01000005">
    <property type="protein sequence ID" value="OBY67292.1"/>
    <property type="molecule type" value="Genomic_DNA"/>
</dbReference>
<gene>
    <name evidence="2" type="ORF">LPB301_02845</name>
</gene>
<protein>
    <submittedName>
        <fullName evidence="2">Uncharacterized protein</fullName>
    </submittedName>
</protein>
<dbReference type="Proteomes" id="UP000092612">
    <property type="component" value="Unassembled WGS sequence"/>
</dbReference>
<feature type="transmembrane region" description="Helical" evidence="1">
    <location>
        <begin position="6"/>
        <end position="26"/>
    </location>
</feature>
<keyword evidence="1" id="KW-0472">Membrane</keyword>
<keyword evidence="1" id="KW-1133">Transmembrane helix</keyword>
<name>A0A1B8U625_9FLAO</name>
<dbReference type="AlphaFoldDB" id="A0A1B8U625"/>
<feature type="transmembrane region" description="Helical" evidence="1">
    <location>
        <begin position="33"/>
        <end position="50"/>
    </location>
</feature>
<proteinExistence type="predicted"/>
<feature type="transmembrane region" description="Helical" evidence="1">
    <location>
        <begin position="150"/>
        <end position="174"/>
    </location>
</feature>
<comment type="caution">
    <text evidence="2">The sequence shown here is derived from an EMBL/GenBank/DDBJ whole genome shotgun (WGS) entry which is preliminary data.</text>
</comment>
<dbReference type="KEGG" id="prn:BW723_06645"/>
<feature type="transmembrane region" description="Helical" evidence="1">
    <location>
        <begin position="120"/>
        <end position="138"/>
    </location>
</feature>
<keyword evidence="1" id="KW-0812">Transmembrane</keyword>
<reference evidence="3" key="1">
    <citation type="submission" date="2016-02" db="EMBL/GenBank/DDBJ databases">
        <title>Paenibacillus sp. LPB0068, isolated from Crassostrea gigas.</title>
        <authorList>
            <person name="Shin S.-K."/>
            <person name="Yi H."/>
        </authorList>
    </citation>
    <scope>NUCLEOTIDE SEQUENCE [LARGE SCALE GENOMIC DNA]</scope>
    <source>
        <strain evidence="3">KCTC 23969</strain>
    </source>
</reference>
<accession>A0A1B8U625</accession>
<dbReference type="STRING" id="996801.BW723_06645"/>
<organism evidence="2 3">
    <name type="scientific">Polaribacter reichenbachii</name>
    <dbReference type="NCBI Taxonomy" id="996801"/>
    <lineage>
        <taxon>Bacteria</taxon>
        <taxon>Pseudomonadati</taxon>
        <taxon>Bacteroidota</taxon>
        <taxon>Flavobacteriia</taxon>
        <taxon>Flavobacteriales</taxon>
        <taxon>Flavobacteriaceae</taxon>
    </lineage>
</organism>
<evidence type="ECO:0000313" key="2">
    <source>
        <dbReference type="EMBL" id="OBY67292.1"/>
    </source>
</evidence>